<dbReference type="GO" id="GO:0030288">
    <property type="term" value="C:outer membrane-bounded periplasmic space"/>
    <property type="evidence" value="ECO:0007669"/>
    <property type="project" value="UniProtKB-ARBA"/>
</dbReference>
<dbReference type="EMBL" id="JANX01000536">
    <property type="protein sequence ID" value="KGM31341.1"/>
    <property type="molecule type" value="Genomic_DNA"/>
</dbReference>
<feature type="domain" description="Solute-binding protein family 5" evidence="6">
    <location>
        <begin position="69"/>
        <end position="422"/>
    </location>
</feature>
<dbReference type="InterPro" id="IPR000914">
    <property type="entry name" value="SBP_5_dom"/>
</dbReference>
<reference evidence="7 8" key="1">
    <citation type="submission" date="2014-01" db="EMBL/GenBank/DDBJ databases">
        <title>Genome sequence determination for a cystic fibrosis isolate, Inquilinus limosus.</title>
        <authorList>
            <person name="Pino M."/>
            <person name="Di Conza J."/>
            <person name="Gutkind G."/>
        </authorList>
    </citation>
    <scope>NUCLEOTIDE SEQUENCE [LARGE SCALE GENOMIC DNA]</scope>
    <source>
        <strain evidence="7 8">MP06</strain>
    </source>
</reference>
<feature type="chain" id="PRO_5001960638" evidence="5">
    <location>
        <begin position="21"/>
        <end position="503"/>
    </location>
</feature>
<name>A0A0A0CY31_9PROT</name>
<protein>
    <submittedName>
        <fullName evidence="7">ABC transporter substrate-binding protein</fullName>
    </submittedName>
</protein>
<dbReference type="SUPFAM" id="SSF53850">
    <property type="entry name" value="Periplasmic binding protein-like II"/>
    <property type="match status" value="1"/>
</dbReference>
<proteinExistence type="inferred from homology"/>
<dbReference type="Pfam" id="PF00496">
    <property type="entry name" value="SBP_bac_5"/>
    <property type="match status" value="1"/>
</dbReference>
<keyword evidence="3" id="KW-0813">Transport</keyword>
<comment type="subcellular location">
    <subcellularLocation>
        <location evidence="1">Periplasm</location>
    </subcellularLocation>
</comment>
<evidence type="ECO:0000313" key="8">
    <source>
        <dbReference type="Proteomes" id="UP000029995"/>
    </source>
</evidence>
<dbReference type="Gene3D" id="3.40.190.10">
    <property type="entry name" value="Periplasmic binding protein-like II"/>
    <property type="match status" value="1"/>
</dbReference>
<dbReference type="PANTHER" id="PTHR30290:SF9">
    <property type="entry name" value="OLIGOPEPTIDE-BINDING PROTEIN APPA"/>
    <property type="match status" value="1"/>
</dbReference>
<dbReference type="Proteomes" id="UP000029995">
    <property type="component" value="Unassembled WGS sequence"/>
</dbReference>
<accession>A0A0A0CY31</accession>
<gene>
    <name evidence="7" type="ORF">P409_27750</name>
</gene>
<sequence>MGRMIRASLAVSAAMAAVLAGPLAAAQTLEVATDQSPVGLDPHVATSFATVLVNGAIYEGLTGIDKDLKVVPELAESWTVSPDGLTYVFTLRPGAKFHDGSLVTPDDVAASFARVRDPKTGSPYASRIDMVKEVKATGDRQVTVTLSTPSAPFLANLPQIVIVPAAAATGGIDLQRRTDGTGPFTLKEWVPDTYLLLAKVDGYWQQGLPKLDAVKINIVPEASTRQVGISGGTYQLLPNVDPTTAATLQGTPGVTLLETTDLSYTLVGMNVSKPPFDNPKVREALNTAIDRTQIVEAAYFGKGQPGGPLSPALKDWALPVSDYPCYAADPEKAKALLAEAGVAVPLKAELKVLGSNQNVVDVAQVVQAQLNAAGFDIALNVQEQGTFIQDWRNSNFQLFASINGGVADPDGYMFRTFRTGGSTNVFKYSDAEVDRLLDAGRTTLDPAKRREIYADLQKRLACDGPIAHLVYGQLFTAVRDGVTGYEIIGNRSTRSLRQTALEK</sequence>
<evidence type="ECO:0000259" key="6">
    <source>
        <dbReference type="Pfam" id="PF00496"/>
    </source>
</evidence>
<dbReference type="Gene3D" id="3.10.105.10">
    <property type="entry name" value="Dipeptide-binding Protein, Domain 3"/>
    <property type="match status" value="1"/>
</dbReference>
<dbReference type="Gene3D" id="3.90.76.10">
    <property type="entry name" value="Dipeptide-binding Protein, Domain 1"/>
    <property type="match status" value="1"/>
</dbReference>
<evidence type="ECO:0000256" key="1">
    <source>
        <dbReference type="ARBA" id="ARBA00004418"/>
    </source>
</evidence>
<feature type="signal peptide" evidence="5">
    <location>
        <begin position="1"/>
        <end position="20"/>
    </location>
</feature>
<dbReference type="InterPro" id="IPR039424">
    <property type="entry name" value="SBP_5"/>
</dbReference>
<evidence type="ECO:0000256" key="3">
    <source>
        <dbReference type="ARBA" id="ARBA00022448"/>
    </source>
</evidence>
<dbReference type="InterPro" id="IPR030678">
    <property type="entry name" value="Peptide/Ni-bd"/>
</dbReference>
<comment type="similarity">
    <text evidence="2">Belongs to the bacterial solute-binding protein 5 family.</text>
</comment>
<dbReference type="AlphaFoldDB" id="A0A0A0CY31"/>
<dbReference type="GO" id="GO:0015833">
    <property type="term" value="P:peptide transport"/>
    <property type="evidence" value="ECO:0007669"/>
    <property type="project" value="TreeGrafter"/>
</dbReference>
<dbReference type="GO" id="GO:1904680">
    <property type="term" value="F:peptide transmembrane transporter activity"/>
    <property type="evidence" value="ECO:0007669"/>
    <property type="project" value="TreeGrafter"/>
</dbReference>
<dbReference type="GO" id="GO:0043190">
    <property type="term" value="C:ATP-binding cassette (ABC) transporter complex"/>
    <property type="evidence" value="ECO:0007669"/>
    <property type="project" value="InterPro"/>
</dbReference>
<evidence type="ECO:0000256" key="4">
    <source>
        <dbReference type="ARBA" id="ARBA00022729"/>
    </source>
</evidence>
<comment type="caution">
    <text evidence="7">The sequence shown here is derived from an EMBL/GenBank/DDBJ whole genome shotgun (WGS) entry which is preliminary data.</text>
</comment>
<organism evidence="7 8">
    <name type="scientific">Inquilinus limosus MP06</name>
    <dbReference type="NCBI Taxonomy" id="1398085"/>
    <lineage>
        <taxon>Bacteria</taxon>
        <taxon>Pseudomonadati</taxon>
        <taxon>Pseudomonadota</taxon>
        <taxon>Alphaproteobacteria</taxon>
        <taxon>Rhodospirillales</taxon>
        <taxon>Rhodospirillaceae</taxon>
        <taxon>Inquilinus</taxon>
    </lineage>
</organism>
<evidence type="ECO:0000256" key="2">
    <source>
        <dbReference type="ARBA" id="ARBA00005695"/>
    </source>
</evidence>
<evidence type="ECO:0000313" key="7">
    <source>
        <dbReference type="EMBL" id="KGM31341.1"/>
    </source>
</evidence>
<keyword evidence="4 5" id="KW-0732">Signal</keyword>
<dbReference type="PANTHER" id="PTHR30290">
    <property type="entry name" value="PERIPLASMIC BINDING COMPONENT OF ABC TRANSPORTER"/>
    <property type="match status" value="1"/>
</dbReference>
<evidence type="ECO:0000256" key="5">
    <source>
        <dbReference type="SAM" id="SignalP"/>
    </source>
</evidence>
<dbReference type="PIRSF" id="PIRSF002741">
    <property type="entry name" value="MppA"/>
    <property type="match status" value="1"/>
</dbReference>